<proteinExistence type="predicted"/>
<dbReference type="RefSeq" id="WP_188920309.1">
    <property type="nucleotide sequence ID" value="NZ_BMPZ01000004.1"/>
</dbReference>
<evidence type="ECO:0000313" key="2">
    <source>
        <dbReference type="EMBL" id="GGI82286.1"/>
    </source>
</evidence>
<feature type="signal peptide" evidence="1">
    <location>
        <begin position="1"/>
        <end position="21"/>
    </location>
</feature>
<evidence type="ECO:0008006" key="4">
    <source>
        <dbReference type="Google" id="ProtNLM"/>
    </source>
</evidence>
<keyword evidence="1" id="KW-0732">Signal</keyword>
<gene>
    <name evidence="2" type="ORF">GCM10009332_19380</name>
</gene>
<organism evidence="2 3">
    <name type="scientific">Shewanella gelidii</name>
    <dbReference type="NCBI Taxonomy" id="1642821"/>
    <lineage>
        <taxon>Bacteria</taxon>
        <taxon>Pseudomonadati</taxon>
        <taxon>Pseudomonadota</taxon>
        <taxon>Gammaproteobacteria</taxon>
        <taxon>Alteromonadales</taxon>
        <taxon>Shewanellaceae</taxon>
        <taxon>Shewanella</taxon>
    </lineage>
</organism>
<dbReference type="EMBL" id="BMPZ01000004">
    <property type="protein sequence ID" value="GGI82286.1"/>
    <property type="molecule type" value="Genomic_DNA"/>
</dbReference>
<sequence>MQKIRVGLSAILILVMSACSSVDEPELKEVMKTNQSNPLKVRDALIATFVKAPMPKIGAQQNDVKRSLSFNSALILQESDNLVVARFDTKGSQLEYLYEYCDLAYHFLSLEFTGGPYVIGDCSSVIIEGTKAD</sequence>
<dbReference type="PROSITE" id="PS51257">
    <property type="entry name" value="PROKAR_LIPOPROTEIN"/>
    <property type="match status" value="1"/>
</dbReference>
<reference evidence="2" key="2">
    <citation type="submission" date="2020-09" db="EMBL/GenBank/DDBJ databases">
        <authorList>
            <person name="Sun Q."/>
            <person name="Ohkuma M."/>
        </authorList>
    </citation>
    <scope>NUCLEOTIDE SEQUENCE</scope>
    <source>
        <strain evidence="2">JCM 30804</strain>
    </source>
</reference>
<dbReference type="AlphaFoldDB" id="A0A917JR53"/>
<protein>
    <recommendedName>
        <fullName evidence="4">DUF3192 domain-containing protein</fullName>
    </recommendedName>
</protein>
<dbReference type="Proteomes" id="UP000613743">
    <property type="component" value="Unassembled WGS sequence"/>
</dbReference>
<comment type="caution">
    <text evidence="2">The sequence shown here is derived from an EMBL/GenBank/DDBJ whole genome shotgun (WGS) entry which is preliminary data.</text>
</comment>
<feature type="chain" id="PRO_5037449044" description="DUF3192 domain-containing protein" evidence="1">
    <location>
        <begin position="22"/>
        <end position="133"/>
    </location>
</feature>
<name>A0A917JR53_9GAMM</name>
<evidence type="ECO:0000313" key="3">
    <source>
        <dbReference type="Proteomes" id="UP000613743"/>
    </source>
</evidence>
<evidence type="ECO:0000256" key="1">
    <source>
        <dbReference type="SAM" id="SignalP"/>
    </source>
</evidence>
<reference evidence="2" key="1">
    <citation type="journal article" date="2014" name="Int. J. Syst. Evol. Microbiol.">
        <title>Complete genome sequence of Corynebacterium casei LMG S-19264T (=DSM 44701T), isolated from a smear-ripened cheese.</title>
        <authorList>
            <consortium name="US DOE Joint Genome Institute (JGI-PGF)"/>
            <person name="Walter F."/>
            <person name="Albersmeier A."/>
            <person name="Kalinowski J."/>
            <person name="Ruckert C."/>
        </authorList>
    </citation>
    <scope>NUCLEOTIDE SEQUENCE</scope>
    <source>
        <strain evidence="2">JCM 30804</strain>
    </source>
</reference>
<accession>A0A917JR53</accession>
<keyword evidence="3" id="KW-1185">Reference proteome</keyword>